<dbReference type="InterPro" id="IPR035272">
    <property type="entry name" value="DUF5351"/>
</dbReference>
<evidence type="ECO:0000313" key="1">
    <source>
        <dbReference type="EMBL" id="SES36442.1"/>
    </source>
</evidence>
<name>A0A1H9WR83_9BACI</name>
<organism evidence="1 2">
    <name type="scientific">Salisediminibacterium halotolerans</name>
    <dbReference type="NCBI Taxonomy" id="517425"/>
    <lineage>
        <taxon>Bacteria</taxon>
        <taxon>Bacillati</taxon>
        <taxon>Bacillota</taxon>
        <taxon>Bacilli</taxon>
        <taxon>Bacillales</taxon>
        <taxon>Bacillaceae</taxon>
        <taxon>Salisediminibacterium</taxon>
    </lineage>
</organism>
<dbReference type="EMBL" id="FOGV01000044">
    <property type="protein sequence ID" value="SES36442.1"/>
    <property type="molecule type" value="Genomic_DNA"/>
</dbReference>
<sequence>MPLPKQKVKQGECPYCKGKGYHQPLLGGTETCYQCAGSGSDKTEKTG</sequence>
<dbReference type="Proteomes" id="UP000199318">
    <property type="component" value="Unassembled WGS sequence"/>
</dbReference>
<keyword evidence="2" id="KW-1185">Reference proteome</keyword>
<reference evidence="2" key="1">
    <citation type="submission" date="2016-10" db="EMBL/GenBank/DDBJ databases">
        <authorList>
            <person name="de Groot N.N."/>
        </authorList>
    </citation>
    <scope>NUCLEOTIDE SEQUENCE [LARGE SCALE GENOMIC DNA]</scope>
    <source>
        <strain evidence="2">10nlg</strain>
    </source>
</reference>
<accession>A0A1H9WR83</accession>
<evidence type="ECO:0008006" key="3">
    <source>
        <dbReference type="Google" id="ProtNLM"/>
    </source>
</evidence>
<dbReference type="Pfam" id="PF17302">
    <property type="entry name" value="DUF5351"/>
    <property type="match status" value="1"/>
</dbReference>
<protein>
    <recommendedName>
        <fullName evidence="3">YuiA family protein</fullName>
    </recommendedName>
</protein>
<proteinExistence type="predicted"/>
<comment type="caution">
    <text evidence="1">The sequence shown here is derived from an EMBL/GenBank/DDBJ whole genome shotgun (WGS) entry which is preliminary data.</text>
</comment>
<dbReference type="AlphaFoldDB" id="A0A1H9WR83"/>
<dbReference type="STRING" id="1464123.SAMN05444126_14411"/>
<evidence type="ECO:0000313" key="2">
    <source>
        <dbReference type="Proteomes" id="UP000199318"/>
    </source>
</evidence>
<gene>
    <name evidence="1" type="ORF">SAMN05444126_14411</name>
</gene>